<accession>A0A6I4UVE7</accession>
<gene>
    <name evidence="2" type="ORF">GRI75_07480</name>
</gene>
<dbReference type="CDD" id="cd04301">
    <property type="entry name" value="NAT_SF"/>
    <property type="match status" value="1"/>
</dbReference>
<evidence type="ECO:0000259" key="1">
    <source>
        <dbReference type="PROSITE" id="PS51186"/>
    </source>
</evidence>
<dbReference type="AlphaFoldDB" id="A0A6I4UVE7"/>
<sequence length="188" mass="20603">MFIRSGRLFLRPAFPEDSRELYEAICDAGIVSMLASAPWPYLRQDAEAFCAAPVDPLAPRFVVTLPGAKGAPIIGTVGFKRADGGLDMGFWIARDHWGRGYATEAGRAALEVVRALGHRRVQADHYLDNPASGRVLRKLGFRETGEISPTFCRARGGELVLARRYGLELDAAEADAEVADQRDRMRAA</sequence>
<dbReference type="OrthoDB" id="9804153at2"/>
<dbReference type="Proteomes" id="UP000469159">
    <property type="component" value="Unassembled WGS sequence"/>
</dbReference>
<reference evidence="2 3" key="1">
    <citation type="submission" date="2019-12" db="EMBL/GenBank/DDBJ databases">
        <title>Genomic-based taxomic classification of the family Erythrobacteraceae.</title>
        <authorList>
            <person name="Xu L."/>
        </authorList>
    </citation>
    <scope>NUCLEOTIDE SEQUENCE [LARGE SCALE GENOMIC DNA]</scope>
    <source>
        <strain evidence="2 3">MCCC 1K02066</strain>
    </source>
</reference>
<dbReference type="PROSITE" id="PS51186">
    <property type="entry name" value="GNAT"/>
    <property type="match status" value="1"/>
</dbReference>
<name>A0A6I4UVE7_9SPHN</name>
<dbReference type="RefSeq" id="WP_160746326.1">
    <property type="nucleotide sequence ID" value="NZ_WTYK01000003.1"/>
</dbReference>
<proteinExistence type="predicted"/>
<dbReference type="Gene3D" id="3.40.630.30">
    <property type="match status" value="1"/>
</dbReference>
<dbReference type="PANTHER" id="PTHR43328">
    <property type="entry name" value="ACETYLTRANSFERASE-RELATED"/>
    <property type="match status" value="1"/>
</dbReference>
<dbReference type="PANTHER" id="PTHR43328:SF1">
    <property type="entry name" value="N-ACETYLTRANSFERASE DOMAIN-CONTAINING PROTEIN"/>
    <property type="match status" value="1"/>
</dbReference>
<organism evidence="2 3">
    <name type="scientific">Croceibacterium soli</name>
    <dbReference type="NCBI Taxonomy" id="1739690"/>
    <lineage>
        <taxon>Bacteria</taxon>
        <taxon>Pseudomonadati</taxon>
        <taxon>Pseudomonadota</taxon>
        <taxon>Alphaproteobacteria</taxon>
        <taxon>Sphingomonadales</taxon>
        <taxon>Erythrobacteraceae</taxon>
        <taxon>Croceibacterium</taxon>
    </lineage>
</organism>
<comment type="caution">
    <text evidence="2">The sequence shown here is derived from an EMBL/GenBank/DDBJ whole genome shotgun (WGS) entry which is preliminary data.</text>
</comment>
<keyword evidence="2" id="KW-0808">Transferase</keyword>
<protein>
    <submittedName>
        <fullName evidence="2">GNAT family N-acetyltransferase</fullName>
    </submittedName>
</protein>
<keyword evidence="3" id="KW-1185">Reference proteome</keyword>
<dbReference type="EMBL" id="WTYK01000003">
    <property type="protein sequence ID" value="MXP41483.1"/>
    <property type="molecule type" value="Genomic_DNA"/>
</dbReference>
<dbReference type="GO" id="GO:0016747">
    <property type="term" value="F:acyltransferase activity, transferring groups other than amino-acyl groups"/>
    <property type="evidence" value="ECO:0007669"/>
    <property type="project" value="InterPro"/>
</dbReference>
<evidence type="ECO:0000313" key="3">
    <source>
        <dbReference type="Proteomes" id="UP000469159"/>
    </source>
</evidence>
<dbReference type="Pfam" id="PF13302">
    <property type="entry name" value="Acetyltransf_3"/>
    <property type="match status" value="1"/>
</dbReference>
<dbReference type="SUPFAM" id="SSF55729">
    <property type="entry name" value="Acyl-CoA N-acyltransferases (Nat)"/>
    <property type="match status" value="1"/>
</dbReference>
<evidence type="ECO:0000313" key="2">
    <source>
        <dbReference type="EMBL" id="MXP41483.1"/>
    </source>
</evidence>
<feature type="domain" description="N-acetyltransferase" evidence="1">
    <location>
        <begin position="8"/>
        <end position="170"/>
    </location>
</feature>
<dbReference type="InterPro" id="IPR016181">
    <property type="entry name" value="Acyl_CoA_acyltransferase"/>
</dbReference>
<dbReference type="InterPro" id="IPR000182">
    <property type="entry name" value="GNAT_dom"/>
</dbReference>